<dbReference type="Proteomes" id="UP000053201">
    <property type="component" value="Unassembled WGS sequence"/>
</dbReference>
<dbReference type="VEuPathDB" id="FungiDB:SPPG_09202"/>
<accession>A0A0L0HHD4</accession>
<protein>
    <submittedName>
        <fullName evidence="1">Uncharacterized protein</fullName>
    </submittedName>
</protein>
<gene>
    <name evidence="1" type="ORF">SPPG_09202</name>
</gene>
<dbReference type="RefSeq" id="XP_016608243.1">
    <property type="nucleotide sequence ID" value="XM_016757359.1"/>
</dbReference>
<evidence type="ECO:0000313" key="2">
    <source>
        <dbReference type="Proteomes" id="UP000053201"/>
    </source>
</evidence>
<keyword evidence="2" id="KW-1185">Reference proteome</keyword>
<dbReference type="EMBL" id="KQ257456">
    <property type="protein sequence ID" value="KND00204.1"/>
    <property type="molecule type" value="Genomic_DNA"/>
</dbReference>
<proteinExistence type="predicted"/>
<reference evidence="1 2" key="1">
    <citation type="submission" date="2009-08" db="EMBL/GenBank/DDBJ databases">
        <title>The Genome Sequence of Spizellomyces punctatus strain DAOM BR117.</title>
        <authorList>
            <consortium name="The Broad Institute Genome Sequencing Platform"/>
            <person name="Russ C."/>
            <person name="Cuomo C."/>
            <person name="Shea T."/>
            <person name="Young S.K."/>
            <person name="Zeng Q."/>
            <person name="Koehrsen M."/>
            <person name="Haas B."/>
            <person name="Borodovsky M."/>
            <person name="Guigo R."/>
            <person name="Alvarado L."/>
            <person name="Berlin A."/>
            <person name="Bochicchio J."/>
            <person name="Borenstein D."/>
            <person name="Chapman S."/>
            <person name="Chen Z."/>
            <person name="Engels R."/>
            <person name="Freedman E."/>
            <person name="Gellesch M."/>
            <person name="Goldberg J."/>
            <person name="Griggs A."/>
            <person name="Gujja S."/>
            <person name="Heiman D."/>
            <person name="Hepburn T."/>
            <person name="Howarth C."/>
            <person name="Jen D."/>
            <person name="Larson L."/>
            <person name="Lewis B."/>
            <person name="Mehta T."/>
            <person name="Park D."/>
            <person name="Pearson M."/>
            <person name="Roberts A."/>
            <person name="Saif S."/>
            <person name="Shenoy N."/>
            <person name="Sisk P."/>
            <person name="Stolte C."/>
            <person name="Sykes S."/>
            <person name="Thomson T."/>
            <person name="Walk T."/>
            <person name="White J."/>
            <person name="Yandava C."/>
            <person name="Burger G."/>
            <person name="Gray M.W."/>
            <person name="Holland P.W.H."/>
            <person name="King N."/>
            <person name="Lang F.B.F."/>
            <person name="Roger A.J."/>
            <person name="Ruiz-Trillo I."/>
            <person name="Lander E."/>
            <person name="Nusbaum C."/>
        </authorList>
    </citation>
    <scope>NUCLEOTIDE SEQUENCE [LARGE SCALE GENOMIC DNA]</scope>
    <source>
        <strain evidence="1 2">DAOM BR117</strain>
    </source>
</reference>
<name>A0A0L0HHD4_SPIPD</name>
<dbReference type="InParanoid" id="A0A0L0HHD4"/>
<sequence length="142" mass="16560">MSHNLVYLYSRKCPESGWVYPMANLGNVVYHHSEEPEEDVRIADIKQRSEISAKRRPTIHWTYSNAVVFSFPLDLCDYVTIGIYHFLRPLKRGPQIFSVLQVHITATTPIPKEANILNSERRCVWPVETDVGWMGWGRRRDC</sequence>
<organism evidence="1 2">
    <name type="scientific">Spizellomyces punctatus (strain DAOM BR117)</name>
    <dbReference type="NCBI Taxonomy" id="645134"/>
    <lineage>
        <taxon>Eukaryota</taxon>
        <taxon>Fungi</taxon>
        <taxon>Fungi incertae sedis</taxon>
        <taxon>Chytridiomycota</taxon>
        <taxon>Chytridiomycota incertae sedis</taxon>
        <taxon>Chytridiomycetes</taxon>
        <taxon>Spizellomycetales</taxon>
        <taxon>Spizellomycetaceae</taxon>
        <taxon>Spizellomyces</taxon>
    </lineage>
</organism>
<dbReference type="AlphaFoldDB" id="A0A0L0HHD4"/>
<dbReference type="GeneID" id="27692327"/>
<evidence type="ECO:0000313" key="1">
    <source>
        <dbReference type="EMBL" id="KND00204.1"/>
    </source>
</evidence>